<dbReference type="Proteomes" id="UP000838756">
    <property type="component" value="Unassembled WGS sequence"/>
</dbReference>
<evidence type="ECO:0000313" key="2">
    <source>
        <dbReference type="EMBL" id="CAH2217095.1"/>
    </source>
</evidence>
<comment type="caution">
    <text evidence="2">The sequence shown here is derived from an EMBL/GenBank/DDBJ whole genome shotgun (WGS) entry which is preliminary data.</text>
</comment>
<name>A0A8S4QRB1_9NEOP</name>
<evidence type="ECO:0000313" key="3">
    <source>
        <dbReference type="Proteomes" id="UP000838756"/>
    </source>
</evidence>
<organism evidence="2 3">
    <name type="scientific">Pararge aegeria aegeria</name>
    <dbReference type="NCBI Taxonomy" id="348720"/>
    <lineage>
        <taxon>Eukaryota</taxon>
        <taxon>Metazoa</taxon>
        <taxon>Ecdysozoa</taxon>
        <taxon>Arthropoda</taxon>
        <taxon>Hexapoda</taxon>
        <taxon>Insecta</taxon>
        <taxon>Pterygota</taxon>
        <taxon>Neoptera</taxon>
        <taxon>Endopterygota</taxon>
        <taxon>Lepidoptera</taxon>
        <taxon>Glossata</taxon>
        <taxon>Ditrysia</taxon>
        <taxon>Papilionoidea</taxon>
        <taxon>Nymphalidae</taxon>
        <taxon>Satyrinae</taxon>
        <taxon>Satyrini</taxon>
        <taxon>Parargina</taxon>
        <taxon>Pararge</taxon>
    </lineage>
</organism>
<sequence length="87" mass="9647">MTGTQLDDATLQVFKDGDYGPYLDLDSTLGEQDEELEGLPDRNSFLMALLNEIIDFIIRLGGGRSFQTLEAEYLKVPPVLSSSTTFL</sequence>
<feature type="domain" description="FHOD1 N-terminal GTPase-binding" evidence="1">
    <location>
        <begin position="5"/>
        <end position="40"/>
    </location>
</feature>
<dbReference type="EMBL" id="CAKXAJ010017716">
    <property type="protein sequence ID" value="CAH2217095.1"/>
    <property type="molecule type" value="Genomic_DNA"/>
</dbReference>
<proteinExistence type="predicted"/>
<reference evidence="2" key="1">
    <citation type="submission" date="2022-03" db="EMBL/GenBank/DDBJ databases">
        <authorList>
            <person name="Lindestad O."/>
        </authorList>
    </citation>
    <scope>NUCLEOTIDE SEQUENCE</scope>
</reference>
<evidence type="ECO:0000259" key="1">
    <source>
        <dbReference type="Pfam" id="PF18382"/>
    </source>
</evidence>
<keyword evidence="3" id="KW-1185">Reference proteome</keyword>
<dbReference type="AlphaFoldDB" id="A0A8S4QRB1"/>
<dbReference type="OrthoDB" id="9806920at2759"/>
<protein>
    <submittedName>
        <fullName evidence="2">Jg12531 protein</fullName>
    </submittedName>
</protein>
<dbReference type="InterPro" id="IPR011989">
    <property type="entry name" value="ARM-like"/>
</dbReference>
<dbReference type="Gene3D" id="1.25.10.10">
    <property type="entry name" value="Leucine-rich Repeat Variant"/>
    <property type="match status" value="1"/>
</dbReference>
<dbReference type="Pfam" id="PF18382">
    <property type="entry name" value="Formin_GBD_N"/>
    <property type="match status" value="1"/>
</dbReference>
<dbReference type="InterPro" id="IPR041387">
    <property type="entry name" value="FHOD1_GBD_N"/>
</dbReference>
<accession>A0A8S4QRB1</accession>
<gene>
    <name evidence="2" type="primary">jg12531</name>
    <name evidence="2" type="ORF">PAEG_LOCUS5016</name>
</gene>